<reference evidence="3 4" key="1">
    <citation type="submission" date="2014-03" db="EMBL/GenBank/DDBJ databases">
        <title>Draft genome of the hookworm Oesophagostomum dentatum.</title>
        <authorList>
            <person name="Mitreva M."/>
        </authorList>
    </citation>
    <scope>NUCLEOTIDE SEQUENCE [LARGE SCALE GENOMIC DNA]</scope>
    <source>
        <strain evidence="3 4">OD-Hann</strain>
    </source>
</reference>
<feature type="region of interest" description="Disordered" evidence="1">
    <location>
        <begin position="1"/>
        <end position="82"/>
    </location>
</feature>
<name>A0A0B1S899_OESDE</name>
<evidence type="ECO:0000313" key="3">
    <source>
        <dbReference type="EMBL" id="KHJ81533.1"/>
    </source>
</evidence>
<evidence type="ECO:0000313" key="4">
    <source>
        <dbReference type="Proteomes" id="UP000053660"/>
    </source>
</evidence>
<feature type="compositionally biased region" description="Basic and acidic residues" evidence="1">
    <location>
        <begin position="1"/>
        <end position="11"/>
    </location>
</feature>
<sequence length="224" mass="24693">AAATQAKKEQQDAEAAATQAKKEQQDAEAAAARAKKQQQDAEAAAARAKKQQQDAEAAAAQAKKEKEEAEAAIAQAKNKTENVHSNPAINQICPKNFGVNDKIRKHALDAHNWRRSMLALGNALRNDGSKMPSAANMMQLKYDCALEISARRRAAESCVKTENSDSKVQENLHVVPRAKTKDRPDAMRQSIIEWWKQVKLDTPIGDDVTFKVAHKAARVRSFTR</sequence>
<dbReference type="Pfam" id="PF00188">
    <property type="entry name" value="CAP"/>
    <property type="match status" value="1"/>
</dbReference>
<dbReference type="SUPFAM" id="SSF55797">
    <property type="entry name" value="PR-1-like"/>
    <property type="match status" value="1"/>
</dbReference>
<dbReference type="InterPro" id="IPR035940">
    <property type="entry name" value="CAP_sf"/>
</dbReference>
<feature type="non-terminal residue" evidence="3">
    <location>
        <position position="1"/>
    </location>
</feature>
<gene>
    <name evidence="3" type="ORF">OESDEN_18781</name>
</gene>
<dbReference type="Gene3D" id="3.40.33.10">
    <property type="entry name" value="CAP"/>
    <property type="match status" value="1"/>
</dbReference>
<keyword evidence="4" id="KW-1185">Reference proteome</keyword>
<dbReference type="AlphaFoldDB" id="A0A0B1S899"/>
<dbReference type="SMART" id="SM00198">
    <property type="entry name" value="SCP"/>
    <property type="match status" value="1"/>
</dbReference>
<organism evidence="3 4">
    <name type="scientific">Oesophagostomum dentatum</name>
    <name type="common">Nodular worm</name>
    <dbReference type="NCBI Taxonomy" id="61180"/>
    <lineage>
        <taxon>Eukaryota</taxon>
        <taxon>Metazoa</taxon>
        <taxon>Ecdysozoa</taxon>
        <taxon>Nematoda</taxon>
        <taxon>Chromadorea</taxon>
        <taxon>Rhabditida</taxon>
        <taxon>Rhabditina</taxon>
        <taxon>Rhabditomorpha</taxon>
        <taxon>Strongyloidea</taxon>
        <taxon>Strongylidae</taxon>
        <taxon>Oesophagostomum</taxon>
    </lineage>
</organism>
<feature type="domain" description="SCP" evidence="2">
    <location>
        <begin position="102"/>
        <end position="221"/>
    </location>
</feature>
<dbReference type="EMBL" id="KN588489">
    <property type="protein sequence ID" value="KHJ81533.1"/>
    <property type="molecule type" value="Genomic_DNA"/>
</dbReference>
<dbReference type="OrthoDB" id="5849228at2759"/>
<evidence type="ECO:0000256" key="1">
    <source>
        <dbReference type="SAM" id="MobiDB-lite"/>
    </source>
</evidence>
<evidence type="ECO:0000259" key="2">
    <source>
        <dbReference type="SMART" id="SM00198"/>
    </source>
</evidence>
<dbReference type="Proteomes" id="UP000053660">
    <property type="component" value="Unassembled WGS sequence"/>
</dbReference>
<protein>
    <submittedName>
        <fullName evidence="3">SCP-like protein</fullName>
    </submittedName>
</protein>
<dbReference type="InterPro" id="IPR014044">
    <property type="entry name" value="CAP_dom"/>
</dbReference>
<accession>A0A0B1S899</accession>
<proteinExistence type="predicted"/>
<dbReference type="CDD" id="cd05380">
    <property type="entry name" value="CAP_euk"/>
    <property type="match status" value="1"/>
</dbReference>
<feature type="non-terminal residue" evidence="3">
    <location>
        <position position="224"/>
    </location>
</feature>